<proteinExistence type="predicted"/>
<protein>
    <submittedName>
        <fullName evidence="2">Uncharacterized protein</fullName>
    </submittedName>
</protein>
<comment type="caution">
    <text evidence="2">The sequence shown here is derived from an EMBL/GenBank/DDBJ whole genome shotgun (WGS) entry which is preliminary data.</text>
</comment>
<sequence length="233" mass="27509">MKHPGSAKKQEIRSTRSQYTKAPPGSMADTWCCTEIKPPAMIGRIILHLLYEPGSMPIQLPEYIYTYILADFRCPISKRYPVPVNDINFERTHKPDRLEAVDIYGWTYIHLLQDDNGTTVGAVHLHHKYDDSNQIQEQTKVELIAICKGWSSILRRYTPRRQYPVKPENRSTANTYLTEEKESVEQKERNRRMKEMFEQIPCTEKWDITKKDEQDCYHVLWIEWENGVAYRKS</sequence>
<dbReference type="AlphaFoldDB" id="A0AAE8MC61"/>
<evidence type="ECO:0000256" key="1">
    <source>
        <dbReference type="SAM" id="MobiDB-lite"/>
    </source>
</evidence>
<name>A0AAE8MC61_9HYPO</name>
<keyword evidence="3" id="KW-1185">Reference proteome</keyword>
<reference evidence="2" key="1">
    <citation type="submission" date="2018-03" db="EMBL/GenBank/DDBJ databases">
        <authorList>
            <person name="Guldener U."/>
        </authorList>
    </citation>
    <scope>NUCLEOTIDE SEQUENCE</scope>
</reference>
<organism evidence="2 3">
    <name type="scientific">Fusarium torulosum</name>
    <dbReference type="NCBI Taxonomy" id="33205"/>
    <lineage>
        <taxon>Eukaryota</taxon>
        <taxon>Fungi</taxon>
        <taxon>Dikarya</taxon>
        <taxon>Ascomycota</taxon>
        <taxon>Pezizomycotina</taxon>
        <taxon>Sordariomycetes</taxon>
        <taxon>Hypocreomycetidae</taxon>
        <taxon>Hypocreales</taxon>
        <taxon>Nectriaceae</taxon>
        <taxon>Fusarium</taxon>
    </lineage>
</organism>
<gene>
    <name evidence="2" type="ORF">FTOL_07544</name>
</gene>
<accession>A0AAE8MC61</accession>
<feature type="region of interest" description="Disordered" evidence="1">
    <location>
        <begin position="1"/>
        <end position="26"/>
    </location>
</feature>
<evidence type="ECO:0000313" key="2">
    <source>
        <dbReference type="EMBL" id="SPJ79153.1"/>
    </source>
</evidence>
<dbReference type="EMBL" id="ONZP01000253">
    <property type="protein sequence ID" value="SPJ79153.1"/>
    <property type="molecule type" value="Genomic_DNA"/>
</dbReference>
<dbReference type="Proteomes" id="UP001187734">
    <property type="component" value="Unassembled WGS sequence"/>
</dbReference>
<evidence type="ECO:0000313" key="3">
    <source>
        <dbReference type="Proteomes" id="UP001187734"/>
    </source>
</evidence>